<dbReference type="PANTHER" id="PTHR13288:SF8">
    <property type="entry name" value="SPLICING FACTOR 45"/>
    <property type="match status" value="1"/>
</dbReference>
<dbReference type="OrthoDB" id="5411533at2759"/>
<dbReference type="SMART" id="SM00443">
    <property type="entry name" value="G_patch"/>
    <property type="match status" value="1"/>
</dbReference>
<dbReference type="PROSITE" id="PS50174">
    <property type="entry name" value="G_PATCH"/>
    <property type="match status" value="1"/>
</dbReference>
<reference evidence="5 6" key="2">
    <citation type="submission" date="2015-05" db="EMBL/GenBank/DDBJ databases">
        <authorList>
            <person name="Morales-Cruz A."/>
            <person name="Amrine K.C."/>
            <person name="Cantu D."/>
        </authorList>
    </citation>
    <scope>NUCLEOTIDE SEQUENCE [LARGE SCALE GENOMIC DNA]</scope>
    <source>
        <strain evidence="5">UCRPC4</strain>
    </source>
</reference>
<proteinExistence type="predicted"/>
<feature type="region of interest" description="Disordered" evidence="2">
    <location>
        <begin position="199"/>
        <end position="351"/>
    </location>
</feature>
<name>A0A0G2GZU1_PHACM</name>
<dbReference type="Proteomes" id="UP000053317">
    <property type="component" value="Unassembled WGS sequence"/>
</dbReference>
<evidence type="ECO:0000256" key="2">
    <source>
        <dbReference type="SAM" id="MobiDB-lite"/>
    </source>
</evidence>
<gene>
    <name evidence="5" type="ORF">UCRPC4_g00444</name>
</gene>
<protein>
    <submittedName>
        <fullName evidence="5">Putative g-patch dna repair protein</fullName>
    </submittedName>
</protein>
<dbReference type="InterPro" id="IPR000504">
    <property type="entry name" value="RRM_dom"/>
</dbReference>
<dbReference type="AlphaFoldDB" id="A0A0G2GZU1"/>
<dbReference type="SUPFAM" id="SSF54928">
    <property type="entry name" value="RNA-binding domain, RBD"/>
    <property type="match status" value="1"/>
</dbReference>
<feature type="compositionally biased region" description="Low complexity" evidence="2">
    <location>
        <begin position="73"/>
        <end position="103"/>
    </location>
</feature>
<dbReference type="EMBL" id="LCWF01000010">
    <property type="protein sequence ID" value="KKY28638.1"/>
    <property type="molecule type" value="Genomic_DNA"/>
</dbReference>
<dbReference type="GO" id="GO:0045292">
    <property type="term" value="P:mRNA cis splicing, via spliceosome"/>
    <property type="evidence" value="ECO:0007669"/>
    <property type="project" value="InterPro"/>
</dbReference>
<dbReference type="Pfam" id="PF01585">
    <property type="entry name" value="G-patch"/>
    <property type="match status" value="1"/>
</dbReference>
<feature type="domain" description="RRM" evidence="3">
    <location>
        <begin position="427"/>
        <end position="518"/>
    </location>
</feature>
<reference evidence="5 6" key="1">
    <citation type="submission" date="2015-05" db="EMBL/GenBank/DDBJ databases">
        <title>Distinctive expansion of gene families associated with plant cell wall degradation and secondary metabolism in the genomes of grapevine trunk pathogens.</title>
        <authorList>
            <person name="Lawrence D.P."/>
            <person name="Travadon R."/>
            <person name="Rolshausen P.E."/>
            <person name="Baumgartner K."/>
        </authorList>
    </citation>
    <scope>NUCLEOTIDE SEQUENCE [LARGE SCALE GENOMIC DNA]</scope>
    <source>
        <strain evidence="5">UCRPC4</strain>
    </source>
</reference>
<feature type="region of interest" description="Disordered" evidence="2">
    <location>
        <begin position="388"/>
        <end position="420"/>
    </location>
</feature>
<feature type="compositionally biased region" description="Basic and acidic residues" evidence="2">
    <location>
        <begin position="173"/>
        <end position="182"/>
    </location>
</feature>
<sequence>MAPASDSKPSKGGLTSLYANLLGGDPAASAPGTISSAPVTYKQTEESAAEQDEAARKQQALAGRSSSPSPQLQAQKAKAKAIAAKFSQPQSTTTPPAGTSPAAEAEKPESSTFTQTPAFRTTLADWTGDDDANDYYGAERRQRGGRKKRKKNKAVEEVPQNWDDIYDPSRPNNYEEYKNSDEKIREIMEWKDRLYAHRIKRRFSSDYTSDEDDRRHLNNQFAPPPMSFAPPKSFDDVDNGLPPPPPPSNEIPDDPTGDDAYARRMRLSQPQQPSQPPPPITKTPSQPPPGQISRAPVRYNLPSAPPDIPASEAELEAALASESPADSGPATPSADDEEGAHRSKRPGQAGFAERLMAKYGWTKGTGLGASGTGIVNPLYAKIDKRKKKSDAEGGGFATPAGHGKILGGHKDKKGQAEDQGKLGKMSEVIKLNGMLRGLDLDEELHRAEGGGLMQDIGQECSEKYGTVERIYIHREESGDDGPSVFVKFTSQLSALRAVNALEGRPFAGNMIQARFWEKDQFDDGVYE</sequence>
<evidence type="ECO:0000259" key="3">
    <source>
        <dbReference type="PROSITE" id="PS50102"/>
    </source>
</evidence>
<dbReference type="PROSITE" id="PS50102">
    <property type="entry name" value="RRM"/>
    <property type="match status" value="1"/>
</dbReference>
<dbReference type="InterPro" id="IPR012677">
    <property type="entry name" value="Nucleotide-bd_a/b_plait_sf"/>
</dbReference>
<dbReference type="GO" id="GO:0071011">
    <property type="term" value="C:precatalytic spliceosome"/>
    <property type="evidence" value="ECO:0007669"/>
    <property type="project" value="TreeGrafter"/>
</dbReference>
<dbReference type="FunFam" id="3.30.70.330:FF:000495">
    <property type="entry name" value="Putative G-patch DNA repair protein (Drt111)"/>
    <property type="match status" value="1"/>
</dbReference>
<evidence type="ECO:0000313" key="6">
    <source>
        <dbReference type="Proteomes" id="UP000053317"/>
    </source>
</evidence>
<comment type="caution">
    <text evidence="5">The sequence shown here is derived from an EMBL/GenBank/DDBJ whole genome shotgun (WGS) entry which is preliminary data.</text>
</comment>
<dbReference type="Pfam" id="PF00076">
    <property type="entry name" value="RRM_1"/>
    <property type="match status" value="1"/>
</dbReference>
<accession>A0A0G2GZU1</accession>
<evidence type="ECO:0000313" key="5">
    <source>
        <dbReference type="EMBL" id="KKY28638.1"/>
    </source>
</evidence>
<keyword evidence="1" id="KW-0694">RNA-binding</keyword>
<dbReference type="GO" id="GO:0003723">
    <property type="term" value="F:RNA binding"/>
    <property type="evidence" value="ECO:0007669"/>
    <property type="project" value="UniProtKB-UniRule"/>
</dbReference>
<evidence type="ECO:0000256" key="1">
    <source>
        <dbReference type="PROSITE-ProRule" id="PRU00176"/>
    </source>
</evidence>
<dbReference type="Gene3D" id="3.30.70.330">
    <property type="match status" value="1"/>
</dbReference>
<dbReference type="PANTHER" id="PTHR13288">
    <property type="entry name" value="SPLICING FACTOR 45 SPF45"/>
    <property type="match status" value="1"/>
</dbReference>
<feature type="compositionally biased region" description="Basic residues" evidence="2">
    <location>
        <begin position="143"/>
        <end position="152"/>
    </location>
</feature>
<feature type="domain" description="G-patch" evidence="4">
    <location>
        <begin position="348"/>
        <end position="399"/>
    </location>
</feature>
<keyword evidence="6" id="KW-1185">Reference proteome</keyword>
<feature type="compositionally biased region" description="Polar residues" evidence="2">
    <location>
        <begin position="32"/>
        <end position="42"/>
    </location>
</feature>
<organism evidence="5 6">
    <name type="scientific">Phaeomoniella chlamydospora</name>
    <name type="common">Phaeoacremonium chlamydosporum</name>
    <dbReference type="NCBI Taxonomy" id="158046"/>
    <lineage>
        <taxon>Eukaryota</taxon>
        <taxon>Fungi</taxon>
        <taxon>Dikarya</taxon>
        <taxon>Ascomycota</taxon>
        <taxon>Pezizomycotina</taxon>
        <taxon>Eurotiomycetes</taxon>
        <taxon>Chaetothyriomycetidae</taxon>
        <taxon>Phaeomoniellales</taxon>
        <taxon>Phaeomoniellaceae</taxon>
        <taxon>Phaeomoniella</taxon>
    </lineage>
</organism>
<evidence type="ECO:0000259" key="4">
    <source>
        <dbReference type="PROSITE" id="PS50174"/>
    </source>
</evidence>
<feature type="compositionally biased region" description="Polar residues" evidence="2">
    <location>
        <begin position="110"/>
        <end position="119"/>
    </location>
</feature>
<feature type="region of interest" description="Disordered" evidence="2">
    <location>
        <begin position="1"/>
        <end position="182"/>
    </location>
</feature>
<dbReference type="InterPro" id="IPR000467">
    <property type="entry name" value="G_patch_dom"/>
</dbReference>
<dbReference type="InterPro" id="IPR040052">
    <property type="entry name" value="RBM17"/>
</dbReference>
<dbReference type="InterPro" id="IPR035979">
    <property type="entry name" value="RBD_domain_sf"/>
</dbReference>
<feature type="compositionally biased region" description="Pro residues" evidence="2">
    <location>
        <begin position="273"/>
        <end position="290"/>
    </location>
</feature>
<feature type="compositionally biased region" description="Low complexity" evidence="2">
    <location>
        <begin position="309"/>
        <end position="325"/>
    </location>
</feature>